<dbReference type="Gene3D" id="2.60.40.640">
    <property type="match status" value="1"/>
</dbReference>
<dbReference type="Pfam" id="PF13002">
    <property type="entry name" value="LDB19"/>
    <property type="match status" value="1"/>
</dbReference>
<feature type="compositionally biased region" description="Polar residues" evidence="1">
    <location>
        <begin position="552"/>
        <end position="571"/>
    </location>
</feature>
<feature type="compositionally biased region" description="Polar residues" evidence="1">
    <location>
        <begin position="399"/>
        <end position="408"/>
    </location>
</feature>
<feature type="region of interest" description="Disordered" evidence="1">
    <location>
        <begin position="395"/>
        <end position="443"/>
    </location>
</feature>
<dbReference type="InterPro" id="IPR014752">
    <property type="entry name" value="Arrestin-like_C"/>
</dbReference>
<evidence type="ECO:0000256" key="1">
    <source>
        <dbReference type="SAM" id="MobiDB-lite"/>
    </source>
</evidence>
<sequence length="740" mass="80068">MALFSKVLNFNSDRKQSSSSPSSSSPQLGSRILSPTLSSRSSSGLTPTCSAASTASSSIVPTKSASSITKKSTRSHSSSASKSGSKSAPKTCPNYTVTFKLESPPIILYGQPSESTGSILSGLLRLVTHAEVKLEKVTLSLIQTMKYTKPFILPNSSAVANCSDCVNRTEVLARWDVLTAPTTFPAANHAYPFSHLLPGSLPPTSKLGSSHSQSFIKYDLIAEVQATDPVNNKTLVLPINVSRSILRGPDRNSLRVFPPTEVTATAVLPNVIHPKSSFPIELTLENMANREQQRRWRMRKLSWRVEENIKIRARACETHGKKLETLEKTFLKIPAKKDKNQGLHHSTVQTNISLLANPSTQVQGTFRANEVGNRGESLADGVDQIVENEMNDMEDTLRSGPQNAQQSFLEDFGDGTHNTNNTYSQQAQGSTAAPLTPQTSAPDPRELAKHLYLEETRTISYGDIKSGWKSDFSGSGKIELVANICANRFSTGSNNHITEVSTDDTTKVGGSDFKNGANISCDIDDPNIGIFVNHTLIMEVVVAEELVHRVESSSNSLHPVSSANTRGATLTNRRRSSSATGLAPVASNGSLHNPHQTQHSQQQQQHHQQQPSSPPPPPQQQQPQQMGSPTGAARVLRMQFKLPVTERSGLGIAWDDEVPPTYEDVRTLSPPNYHDRRDSISNVLPSAPQSAVLHDSVNGTPSVLYGRGDTPVVGSFTPLGSGEGMRSLNGVIDNIQELSL</sequence>
<feature type="compositionally biased region" description="Low complexity" evidence="1">
    <location>
        <begin position="17"/>
        <end position="90"/>
    </location>
</feature>
<dbReference type="InterPro" id="IPR024391">
    <property type="entry name" value="LDB19_N"/>
</dbReference>
<accession>A0ABP0ZEA4</accession>
<feature type="compositionally biased region" description="Low complexity" evidence="1">
    <location>
        <begin position="594"/>
        <end position="611"/>
    </location>
</feature>
<feature type="compositionally biased region" description="Polar residues" evidence="1">
    <location>
        <begin position="416"/>
        <end position="441"/>
    </location>
</feature>
<keyword evidence="4" id="KW-1185">Reference proteome</keyword>
<feature type="domain" description="LDB19 N-terminal" evidence="2">
    <location>
        <begin position="137"/>
        <end position="322"/>
    </location>
</feature>
<protein>
    <recommendedName>
        <fullName evidence="2">LDB19 N-terminal domain-containing protein</fullName>
    </recommendedName>
</protein>
<dbReference type="Proteomes" id="UP001497383">
    <property type="component" value="Chromosome 1"/>
</dbReference>
<dbReference type="GeneID" id="92205634"/>
<evidence type="ECO:0000259" key="2">
    <source>
        <dbReference type="Pfam" id="PF13002"/>
    </source>
</evidence>
<name>A0ABP0ZEA4_9ASCO</name>
<organism evidence="3 4">
    <name type="scientific">Lodderomyces beijingensis</name>
    <dbReference type="NCBI Taxonomy" id="1775926"/>
    <lineage>
        <taxon>Eukaryota</taxon>
        <taxon>Fungi</taxon>
        <taxon>Dikarya</taxon>
        <taxon>Ascomycota</taxon>
        <taxon>Saccharomycotina</taxon>
        <taxon>Pichiomycetes</taxon>
        <taxon>Debaryomycetaceae</taxon>
        <taxon>Candida/Lodderomyces clade</taxon>
        <taxon>Lodderomyces</taxon>
    </lineage>
</organism>
<proteinExistence type="predicted"/>
<gene>
    <name evidence="3" type="ORF">LODBEIA_P04380</name>
</gene>
<feature type="region of interest" description="Disordered" evidence="1">
    <location>
        <begin position="551"/>
        <end position="631"/>
    </location>
</feature>
<evidence type="ECO:0000313" key="3">
    <source>
        <dbReference type="EMBL" id="CAK9435718.1"/>
    </source>
</evidence>
<dbReference type="EMBL" id="OZ022405">
    <property type="protein sequence ID" value="CAK9435718.1"/>
    <property type="molecule type" value="Genomic_DNA"/>
</dbReference>
<reference evidence="3 4" key="1">
    <citation type="submission" date="2024-03" db="EMBL/GenBank/DDBJ databases">
        <authorList>
            <person name="Brejova B."/>
        </authorList>
    </citation>
    <scope>NUCLEOTIDE SEQUENCE [LARGE SCALE GENOMIC DNA]</scope>
    <source>
        <strain evidence="3 4">CBS 14171</strain>
    </source>
</reference>
<evidence type="ECO:0000313" key="4">
    <source>
        <dbReference type="Proteomes" id="UP001497383"/>
    </source>
</evidence>
<dbReference type="RefSeq" id="XP_066827376.1">
    <property type="nucleotide sequence ID" value="XM_066974594.1"/>
</dbReference>
<feature type="region of interest" description="Disordered" evidence="1">
    <location>
        <begin position="1"/>
        <end position="90"/>
    </location>
</feature>